<reference evidence="1 3" key="1">
    <citation type="submission" date="2018-07" db="EMBL/GenBank/DDBJ databases">
        <title>Genomic Encyclopedia of Type Strains, Phase IV (KMG-IV): sequencing the most valuable type-strain genomes for metagenomic binning, comparative biology and taxonomic classification.</title>
        <authorList>
            <person name="Goeker M."/>
        </authorList>
    </citation>
    <scope>NUCLEOTIDE SEQUENCE [LARGE SCALE GENOMIC DNA]</scope>
    <source>
        <strain evidence="1 3">DSM 100911</strain>
    </source>
</reference>
<protein>
    <recommendedName>
        <fullName evidence="4">NAD-dependent epimerase/dehydratase family protein</fullName>
    </recommendedName>
</protein>
<dbReference type="InterPro" id="IPR036291">
    <property type="entry name" value="NAD(P)-bd_dom_sf"/>
</dbReference>
<proteinExistence type="predicted"/>
<dbReference type="Gene3D" id="3.40.50.720">
    <property type="entry name" value="NAD(P)-binding Rossmann-like Domain"/>
    <property type="match status" value="1"/>
</dbReference>
<evidence type="ECO:0008006" key="4">
    <source>
        <dbReference type="Google" id="ProtNLM"/>
    </source>
</evidence>
<evidence type="ECO:0000313" key="1">
    <source>
        <dbReference type="EMBL" id="RCX07592.1"/>
    </source>
</evidence>
<name>A0A369AE05_9BURK</name>
<dbReference type="AlphaFoldDB" id="A0A369AE05"/>
<comment type="caution">
    <text evidence="1">The sequence shown here is derived from an EMBL/GenBank/DDBJ whole genome shotgun (WGS) entry which is preliminary data.</text>
</comment>
<dbReference type="EMBL" id="QPJU01000008">
    <property type="protein sequence ID" value="RCX08503.1"/>
    <property type="molecule type" value="Genomic_DNA"/>
</dbReference>
<dbReference type="Proteomes" id="UP000252174">
    <property type="component" value="Unassembled WGS sequence"/>
</dbReference>
<sequence>MTLLVTGGAGFIGSNFVLDWLAHSDEPIVN</sequence>
<feature type="non-terminal residue" evidence="1">
    <location>
        <position position="30"/>
    </location>
</feature>
<dbReference type="SUPFAM" id="SSF51735">
    <property type="entry name" value="NAD(P)-binding Rossmann-fold domains"/>
    <property type="match status" value="1"/>
</dbReference>
<accession>A0A369AE05</accession>
<gene>
    <name evidence="2" type="ORF">DFR45_1081</name>
    <name evidence="1" type="ORF">DFR45_1121</name>
</gene>
<organism evidence="1 3">
    <name type="scientific">Extensimonas vulgaris</name>
    <dbReference type="NCBI Taxonomy" id="1031594"/>
    <lineage>
        <taxon>Bacteria</taxon>
        <taxon>Pseudomonadati</taxon>
        <taxon>Pseudomonadota</taxon>
        <taxon>Betaproteobacteria</taxon>
        <taxon>Burkholderiales</taxon>
        <taxon>Comamonadaceae</taxon>
        <taxon>Extensimonas</taxon>
    </lineage>
</organism>
<evidence type="ECO:0000313" key="3">
    <source>
        <dbReference type="Proteomes" id="UP000252174"/>
    </source>
</evidence>
<evidence type="ECO:0000313" key="2">
    <source>
        <dbReference type="EMBL" id="RCX08503.1"/>
    </source>
</evidence>
<keyword evidence="3" id="KW-1185">Reference proteome</keyword>
<dbReference type="EMBL" id="QPJU01000012">
    <property type="protein sequence ID" value="RCX07592.1"/>
    <property type="molecule type" value="Genomic_DNA"/>
</dbReference>